<reference evidence="2" key="2">
    <citation type="submission" date="2023-05" db="EMBL/GenBank/DDBJ databases">
        <authorList>
            <consortium name="Lawrence Berkeley National Laboratory"/>
            <person name="Steindorff A."/>
            <person name="Hensen N."/>
            <person name="Bonometti L."/>
            <person name="Westerberg I."/>
            <person name="Brannstrom I.O."/>
            <person name="Guillou S."/>
            <person name="Cros-Aarteil S."/>
            <person name="Calhoun S."/>
            <person name="Haridas S."/>
            <person name="Kuo A."/>
            <person name="Mondo S."/>
            <person name="Pangilinan J."/>
            <person name="Riley R."/>
            <person name="Labutti K."/>
            <person name="Andreopoulos B."/>
            <person name="Lipzen A."/>
            <person name="Chen C."/>
            <person name="Yanf M."/>
            <person name="Daum C."/>
            <person name="Ng V."/>
            <person name="Clum A."/>
            <person name="Ohm R."/>
            <person name="Martin F."/>
            <person name="Silar P."/>
            <person name="Natvig D."/>
            <person name="Lalanne C."/>
            <person name="Gautier V."/>
            <person name="Ament-Velasquez S.L."/>
            <person name="Kruys A."/>
            <person name="Hutchinson M.I."/>
            <person name="Powell A.J."/>
            <person name="Barry K."/>
            <person name="Miller A.N."/>
            <person name="Grigoriev I.V."/>
            <person name="Debuchy R."/>
            <person name="Gladieux P."/>
            <person name="Thoren M.H."/>
            <person name="Johannesson H."/>
        </authorList>
    </citation>
    <scope>NUCLEOTIDE SEQUENCE</scope>
    <source>
        <strain evidence="2">CBS 508.74</strain>
    </source>
</reference>
<gene>
    <name evidence="2" type="ORF">N656DRAFT_552580</name>
</gene>
<proteinExistence type="predicted"/>
<dbReference type="GeneID" id="89934175"/>
<feature type="compositionally biased region" description="Basic and acidic residues" evidence="1">
    <location>
        <begin position="67"/>
        <end position="78"/>
    </location>
</feature>
<keyword evidence="3" id="KW-1185">Reference proteome</keyword>
<organism evidence="2 3">
    <name type="scientific">Canariomyces notabilis</name>
    <dbReference type="NCBI Taxonomy" id="2074819"/>
    <lineage>
        <taxon>Eukaryota</taxon>
        <taxon>Fungi</taxon>
        <taxon>Dikarya</taxon>
        <taxon>Ascomycota</taxon>
        <taxon>Pezizomycotina</taxon>
        <taxon>Sordariomycetes</taxon>
        <taxon>Sordariomycetidae</taxon>
        <taxon>Sordariales</taxon>
        <taxon>Chaetomiaceae</taxon>
        <taxon>Canariomyces</taxon>
    </lineage>
</organism>
<dbReference type="AlphaFoldDB" id="A0AAN6TI17"/>
<reference evidence="2" key="1">
    <citation type="journal article" date="2023" name="Mol. Phylogenet. Evol.">
        <title>Genome-scale phylogeny and comparative genomics of the fungal order Sordariales.</title>
        <authorList>
            <person name="Hensen N."/>
            <person name="Bonometti L."/>
            <person name="Westerberg I."/>
            <person name="Brannstrom I.O."/>
            <person name="Guillou S."/>
            <person name="Cros-Aarteil S."/>
            <person name="Calhoun S."/>
            <person name="Haridas S."/>
            <person name="Kuo A."/>
            <person name="Mondo S."/>
            <person name="Pangilinan J."/>
            <person name="Riley R."/>
            <person name="LaButti K."/>
            <person name="Andreopoulos B."/>
            <person name="Lipzen A."/>
            <person name="Chen C."/>
            <person name="Yan M."/>
            <person name="Daum C."/>
            <person name="Ng V."/>
            <person name="Clum A."/>
            <person name="Steindorff A."/>
            <person name="Ohm R.A."/>
            <person name="Martin F."/>
            <person name="Silar P."/>
            <person name="Natvig D.O."/>
            <person name="Lalanne C."/>
            <person name="Gautier V."/>
            <person name="Ament-Velasquez S.L."/>
            <person name="Kruys A."/>
            <person name="Hutchinson M.I."/>
            <person name="Powell A.J."/>
            <person name="Barry K."/>
            <person name="Miller A.N."/>
            <person name="Grigoriev I.V."/>
            <person name="Debuchy R."/>
            <person name="Gladieux P."/>
            <person name="Hiltunen Thoren M."/>
            <person name="Johannesson H."/>
        </authorList>
    </citation>
    <scope>NUCLEOTIDE SEQUENCE</scope>
    <source>
        <strain evidence="2">CBS 508.74</strain>
    </source>
</reference>
<evidence type="ECO:0000256" key="1">
    <source>
        <dbReference type="SAM" id="MobiDB-lite"/>
    </source>
</evidence>
<accession>A0AAN6TI17</accession>
<name>A0AAN6TI17_9PEZI</name>
<feature type="compositionally biased region" description="Polar residues" evidence="1">
    <location>
        <begin position="82"/>
        <end position="92"/>
    </location>
</feature>
<feature type="region of interest" description="Disordered" evidence="1">
    <location>
        <begin position="1"/>
        <end position="140"/>
    </location>
</feature>
<dbReference type="RefSeq" id="XP_064672424.1">
    <property type="nucleotide sequence ID" value="XM_064810051.1"/>
</dbReference>
<evidence type="ECO:0000313" key="3">
    <source>
        <dbReference type="Proteomes" id="UP001302812"/>
    </source>
</evidence>
<sequence>MESTENAAFRSGLRPPKIHATTATRTPAACLQEMTDSQHNARAQPAMPPAQGVKRTYNGNVGGQPEPKSRKTLSERAGEPITNKSQLPSASTGLPRPASSIKGASIAALSSAVGALPPNPPSPARPRGRPARRDADISVQ</sequence>
<evidence type="ECO:0000313" key="2">
    <source>
        <dbReference type="EMBL" id="KAK4114854.1"/>
    </source>
</evidence>
<dbReference type="Proteomes" id="UP001302812">
    <property type="component" value="Unassembled WGS sequence"/>
</dbReference>
<feature type="compositionally biased region" description="Basic and acidic residues" evidence="1">
    <location>
        <begin position="131"/>
        <end position="140"/>
    </location>
</feature>
<dbReference type="EMBL" id="MU853336">
    <property type="protein sequence ID" value="KAK4114854.1"/>
    <property type="molecule type" value="Genomic_DNA"/>
</dbReference>
<comment type="caution">
    <text evidence="2">The sequence shown here is derived from an EMBL/GenBank/DDBJ whole genome shotgun (WGS) entry which is preliminary data.</text>
</comment>
<protein>
    <submittedName>
        <fullName evidence="2">Uncharacterized protein</fullName>
    </submittedName>
</protein>